<evidence type="ECO:0000313" key="2">
    <source>
        <dbReference type="Proteomes" id="UP001229421"/>
    </source>
</evidence>
<reference evidence="1" key="1">
    <citation type="journal article" date="2023" name="bioRxiv">
        <title>Improved chromosome-level genome assembly for marigold (Tagetes erecta).</title>
        <authorList>
            <person name="Jiang F."/>
            <person name="Yuan L."/>
            <person name="Wang S."/>
            <person name="Wang H."/>
            <person name="Xu D."/>
            <person name="Wang A."/>
            <person name="Fan W."/>
        </authorList>
    </citation>
    <scope>NUCLEOTIDE SEQUENCE</scope>
    <source>
        <strain evidence="1">WSJ</strain>
        <tissue evidence="1">Leaf</tissue>
    </source>
</reference>
<sequence>MIIMSRLVHLPMRKMMVIQHHGQIFSVIFSFQSYCIWELSTSFHLVAFVNGGGPLHSQKVNDHPSSFYVGPNPENLSS</sequence>
<gene>
    <name evidence="1" type="ORF">QVD17_20300</name>
</gene>
<dbReference type="EMBL" id="JAUHHV010000005">
    <property type="protein sequence ID" value="KAK1424958.1"/>
    <property type="molecule type" value="Genomic_DNA"/>
</dbReference>
<comment type="caution">
    <text evidence="1">The sequence shown here is derived from an EMBL/GenBank/DDBJ whole genome shotgun (WGS) entry which is preliminary data.</text>
</comment>
<name>A0AAD8KNX0_TARER</name>
<dbReference type="AlphaFoldDB" id="A0AAD8KNX0"/>
<proteinExistence type="predicted"/>
<evidence type="ECO:0000313" key="1">
    <source>
        <dbReference type="EMBL" id="KAK1424958.1"/>
    </source>
</evidence>
<accession>A0AAD8KNX0</accession>
<protein>
    <submittedName>
        <fullName evidence="1">Uncharacterized protein</fullName>
    </submittedName>
</protein>
<organism evidence="1 2">
    <name type="scientific">Tagetes erecta</name>
    <name type="common">African marigold</name>
    <dbReference type="NCBI Taxonomy" id="13708"/>
    <lineage>
        <taxon>Eukaryota</taxon>
        <taxon>Viridiplantae</taxon>
        <taxon>Streptophyta</taxon>
        <taxon>Embryophyta</taxon>
        <taxon>Tracheophyta</taxon>
        <taxon>Spermatophyta</taxon>
        <taxon>Magnoliopsida</taxon>
        <taxon>eudicotyledons</taxon>
        <taxon>Gunneridae</taxon>
        <taxon>Pentapetalae</taxon>
        <taxon>asterids</taxon>
        <taxon>campanulids</taxon>
        <taxon>Asterales</taxon>
        <taxon>Asteraceae</taxon>
        <taxon>Asteroideae</taxon>
        <taxon>Heliantheae alliance</taxon>
        <taxon>Tageteae</taxon>
        <taxon>Tagetes</taxon>
    </lineage>
</organism>
<keyword evidence="2" id="KW-1185">Reference proteome</keyword>
<dbReference type="Proteomes" id="UP001229421">
    <property type="component" value="Unassembled WGS sequence"/>
</dbReference>